<sequence length="290" mass="31991">MSSSDTNIASIPSETRYQMCNPLDMLAIAIVLSGICYGFLAMLFFNCYLLLRRSKPPHPTSRRRSFLLIFIVSMFLLSTGAMVQEIVTLHLNFLKTFGLAPSVATRSFFADIPVTAPIIICGADGLSAWRCLILYEGVSKVRRWALNICLGFLSLASLASTICYYLAQHFNNPSLALLSTFLTPIVNIILACLLAARIFYQQARLSKVLGSPLEPYTKVATMCIESSALIVVVGVACIATTFFDNAWMTLPYSILPHICVISPLLIVYRVAQGRSLEHLPLIGLIPQEEN</sequence>
<keyword evidence="3" id="KW-1185">Reference proteome</keyword>
<gene>
    <name evidence="2" type="ORF">D9613_010483</name>
</gene>
<feature type="transmembrane region" description="Helical" evidence="1">
    <location>
        <begin position="219"/>
        <end position="243"/>
    </location>
</feature>
<feature type="transmembrane region" description="Helical" evidence="1">
    <location>
        <begin position="66"/>
        <end position="87"/>
    </location>
</feature>
<feature type="transmembrane region" description="Helical" evidence="1">
    <location>
        <begin position="173"/>
        <end position="199"/>
    </location>
</feature>
<accession>A0A8H4QFN4</accession>
<evidence type="ECO:0000313" key="2">
    <source>
        <dbReference type="EMBL" id="KAF4610118.1"/>
    </source>
</evidence>
<evidence type="ECO:0000313" key="3">
    <source>
        <dbReference type="Proteomes" id="UP000521872"/>
    </source>
</evidence>
<keyword evidence="1" id="KW-0812">Transmembrane</keyword>
<proteinExistence type="predicted"/>
<dbReference type="AlphaFoldDB" id="A0A8H4QFN4"/>
<organism evidence="2 3">
    <name type="scientific">Agrocybe pediades</name>
    <dbReference type="NCBI Taxonomy" id="84607"/>
    <lineage>
        <taxon>Eukaryota</taxon>
        <taxon>Fungi</taxon>
        <taxon>Dikarya</taxon>
        <taxon>Basidiomycota</taxon>
        <taxon>Agaricomycotina</taxon>
        <taxon>Agaricomycetes</taxon>
        <taxon>Agaricomycetidae</taxon>
        <taxon>Agaricales</taxon>
        <taxon>Agaricineae</taxon>
        <taxon>Strophariaceae</taxon>
        <taxon>Agrocybe</taxon>
    </lineage>
</organism>
<protein>
    <submittedName>
        <fullName evidence="2">Uncharacterized protein</fullName>
    </submittedName>
</protein>
<comment type="caution">
    <text evidence="2">The sequence shown here is derived from an EMBL/GenBank/DDBJ whole genome shotgun (WGS) entry which is preliminary data.</text>
</comment>
<feature type="transmembrane region" description="Helical" evidence="1">
    <location>
        <begin position="107"/>
        <end position="132"/>
    </location>
</feature>
<name>A0A8H4QFN4_9AGAR</name>
<feature type="transmembrane region" description="Helical" evidence="1">
    <location>
        <begin position="249"/>
        <end position="268"/>
    </location>
</feature>
<dbReference type="EMBL" id="JAACJL010000059">
    <property type="protein sequence ID" value="KAF4610118.1"/>
    <property type="molecule type" value="Genomic_DNA"/>
</dbReference>
<evidence type="ECO:0000256" key="1">
    <source>
        <dbReference type="SAM" id="Phobius"/>
    </source>
</evidence>
<keyword evidence="1" id="KW-0472">Membrane</keyword>
<dbReference type="Proteomes" id="UP000521872">
    <property type="component" value="Unassembled WGS sequence"/>
</dbReference>
<feature type="transmembrane region" description="Helical" evidence="1">
    <location>
        <begin position="25"/>
        <end position="45"/>
    </location>
</feature>
<reference evidence="2 3" key="1">
    <citation type="submission" date="2019-12" db="EMBL/GenBank/DDBJ databases">
        <authorList>
            <person name="Floudas D."/>
            <person name="Bentzer J."/>
            <person name="Ahren D."/>
            <person name="Johansson T."/>
            <person name="Persson P."/>
            <person name="Tunlid A."/>
        </authorList>
    </citation>
    <scope>NUCLEOTIDE SEQUENCE [LARGE SCALE GENOMIC DNA]</scope>
    <source>
        <strain evidence="2 3">CBS 102.39</strain>
    </source>
</reference>
<keyword evidence="1" id="KW-1133">Transmembrane helix</keyword>
<feature type="transmembrane region" description="Helical" evidence="1">
    <location>
        <begin position="144"/>
        <end position="167"/>
    </location>
</feature>